<gene>
    <name evidence="3" type="ORF">BJ975_000870</name>
    <name evidence="2" type="ORF">IDH50_16045</name>
</gene>
<evidence type="ECO:0000313" key="5">
    <source>
        <dbReference type="Proteomes" id="UP000659061"/>
    </source>
</evidence>
<organism evidence="2 5">
    <name type="scientific">Aeromicrobium tamlense</name>
    <dbReference type="NCBI Taxonomy" id="375541"/>
    <lineage>
        <taxon>Bacteria</taxon>
        <taxon>Bacillati</taxon>
        <taxon>Actinomycetota</taxon>
        <taxon>Actinomycetes</taxon>
        <taxon>Propionibacteriales</taxon>
        <taxon>Nocardioidaceae</taxon>
        <taxon>Aeromicrobium</taxon>
    </lineage>
</organism>
<dbReference type="RefSeq" id="WP_179424001.1">
    <property type="nucleotide sequence ID" value="NZ_BAAAMP010000003.1"/>
</dbReference>
<comment type="caution">
    <text evidence="2">The sequence shown here is derived from an EMBL/GenBank/DDBJ whole genome shotgun (WGS) entry which is preliminary data.</text>
</comment>
<dbReference type="AlphaFoldDB" id="A0A8I0FW92"/>
<dbReference type="Proteomes" id="UP000659061">
    <property type="component" value="Unassembled WGS sequence"/>
</dbReference>
<evidence type="ECO:0000313" key="2">
    <source>
        <dbReference type="EMBL" id="MBD1271757.1"/>
    </source>
</evidence>
<keyword evidence="1" id="KW-1133">Transmembrane helix</keyword>
<accession>A0A8I0FW92</accession>
<feature type="transmembrane region" description="Helical" evidence="1">
    <location>
        <begin position="138"/>
        <end position="159"/>
    </location>
</feature>
<protein>
    <submittedName>
        <fullName evidence="3">Uncharacterized membrane protein YgaE (UPF0421/DUF939 family)</fullName>
    </submittedName>
</protein>
<feature type="transmembrane region" description="Helical" evidence="1">
    <location>
        <begin position="20"/>
        <end position="38"/>
    </location>
</feature>
<feature type="transmembrane region" description="Helical" evidence="1">
    <location>
        <begin position="68"/>
        <end position="85"/>
    </location>
</feature>
<evidence type="ECO:0000256" key="1">
    <source>
        <dbReference type="SAM" id="Phobius"/>
    </source>
</evidence>
<reference evidence="2" key="2">
    <citation type="submission" date="2020-09" db="EMBL/GenBank/DDBJ databases">
        <title>Novel species in genus Aeromicrobium.</title>
        <authorList>
            <person name="Zhang G."/>
        </authorList>
    </citation>
    <scope>NUCLEOTIDE SEQUENCE</scope>
    <source>
        <strain evidence="2">SSW1-57</strain>
    </source>
</reference>
<dbReference type="EMBL" id="JACBZN010000001">
    <property type="protein sequence ID" value="NYI37495.1"/>
    <property type="molecule type" value="Genomic_DNA"/>
</dbReference>
<feature type="transmembrane region" description="Helical" evidence="1">
    <location>
        <begin position="91"/>
        <end position="108"/>
    </location>
</feature>
<name>A0A8I0FW92_9ACTN</name>
<keyword evidence="1" id="KW-0812">Transmembrane</keyword>
<evidence type="ECO:0000313" key="3">
    <source>
        <dbReference type="EMBL" id="NYI37495.1"/>
    </source>
</evidence>
<dbReference type="Proteomes" id="UP000587211">
    <property type="component" value="Unassembled WGS sequence"/>
</dbReference>
<keyword evidence="1" id="KW-0472">Membrane</keyword>
<feature type="transmembrane region" description="Helical" evidence="1">
    <location>
        <begin position="115"/>
        <end position="132"/>
    </location>
</feature>
<evidence type="ECO:0000313" key="4">
    <source>
        <dbReference type="Proteomes" id="UP000587211"/>
    </source>
</evidence>
<sequence length="349" mass="37271">MHAATRWLLDRWMMHPRIALALRAAVAAGLAWILVRFVPGSQDYPYYAPFGAIIATTSTLAGSVRESLQAVGAIVVGGVIAWLVDTATGDYVAAVTLALVVAISVSVAGWRPLGAMGGWAPTAAVFTLIIGHGEANFIAAYGGLTLVGAMVGIAVNMVAPPLPLAPARLAVGRTRTVLAAQLRELGDLMVQHELPTLDEWHREHSELRRARTAMRDAVTLVHESLTANARARRHRDALDVLTQEADSLDRVSLLVSDVSDLVLLPHGVPGDPEGRAALSDDAREPIARAMHRVADALDAYQYGGDTQSTLTAADAELEQLLRNQPGETHEQLLVHSVVLALRRALDTFG</sequence>
<keyword evidence="4" id="KW-1185">Reference proteome</keyword>
<reference evidence="3 4" key="1">
    <citation type="submission" date="2020-07" db="EMBL/GenBank/DDBJ databases">
        <title>Sequencing the genomes of 1000 actinobacteria strains.</title>
        <authorList>
            <person name="Klenk H.-P."/>
        </authorList>
    </citation>
    <scope>NUCLEOTIDE SEQUENCE [LARGE SCALE GENOMIC DNA]</scope>
    <source>
        <strain evidence="3 4">DSM 19087</strain>
    </source>
</reference>
<dbReference type="EMBL" id="JACWMT010000003">
    <property type="protein sequence ID" value="MBD1271757.1"/>
    <property type="molecule type" value="Genomic_DNA"/>
</dbReference>
<proteinExistence type="predicted"/>